<feature type="transmembrane region" description="Helical" evidence="6">
    <location>
        <begin position="21"/>
        <end position="44"/>
    </location>
</feature>
<dbReference type="Pfam" id="PF00672">
    <property type="entry name" value="HAMP"/>
    <property type="match status" value="2"/>
</dbReference>
<keyword evidence="4" id="KW-0175">Coiled coil</keyword>
<evidence type="ECO:0000256" key="6">
    <source>
        <dbReference type="SAM" id="Phobius"/>
    </source>
</evidence>
<dbReference type="RefSeq" id="WP_256411576.1">
    <property type="nucleotide sequence ID" value="NZ_JANHDM010000005.1"/>
</dbReference>
<comment type="caution">
    <text evidence="9">The sequence shown here is derived from an EMBL/GenBank/DDBJ whole genome shotgun (WGS) entry which is preliminary data.</text>
</comment>
<organism evidence="9 10">
    <name type="scientific">Halorubrum rubrum</name>
    <dbReference type="NCBI Taxonomy" id="1126240"/>
    <lineage>
        <taxon>Archaea</taxon>
        <taxon>Methanobacteriati</taxon>
        <taxon>Methanobacteriota</taxon>
        <taxon>Stenosarchaea group</taxon>
        <taxon>Halobacteria</taxon>
        <taxon>Halobacteriales</taxon>
        <taxon>Haloferacaceae</taxon>
        <taxon>Halorubrum</taxon>
    </lineage>
</organism>
<feature type="compositionally biased region" description="Polar residues" evidence="5">
    <location>
        <begin position="513"/>
        <end position="527"/>
    </location>
</feature>
<keyword evidence="6" id="KW-0472">Membrane</keyword>
<dbReference type="InterPro" id="IPR004089">
    <property type="entry name" value="MCPsignal_dom"/>
</dbReference>
<feature type="domain" description="Methyl-accepting transducer" evidence="7">
    <location>
        <begin position="465"/>
        <end position="701"/>
    </location>
</feature>
<evidence type="ECO:0000259" key="7">
    <source>
        <dbReference type="PROSITE" id="PS50111"/>
    </source>
</evidence>
<dbReference type="PANTHER" id="PTHR32089:SF112">
    <property type="entry name" value="LYSOZYME-LIKE PROTEIN-RELATED"/>
    <property type="match status" value="1"/>
</dbReference>
<dbReference type="EMBL" id="JBHSKY010000008">
    <property type="protein sequence ID" value="MFC5279098.1"/>
    <property type="molecule type" value="Genomic_DNA"/>
</dbReference>
<reference evidence="9 10" key="1">
    <citation type="journal article" date="2019" name="Int. J. Syst. Evol. Microbiol.">
        <title>The Global Catalogue of Microorganisms (GCM) 10K type strain sequencing project: providing services to taxonomists for standard genome sequencing and annotation.</title>
        <authorList>
            <consortium name="The Broad Institute Genomics Platform"/>
            <consortium name="The Broad Institute Genome Sequencing Center for Infectious Disease"/>
            <person name="Wu L."/>
            <person name="Ma J."/>
        </authorList>
    </citation>
    <scope>NUCLEOTIDE SEQUENCE [LARGE SCALE GENOMIC DNA]</scope>
    <source>
        <strain evidence="9 10">CGMCC 1.12124</strain>
    </source>
</reference>
<evidence type="ECO:0000256" key="5">
    <source>
        <dbReference type="SAM" id="MobiDB-lite"/>
    </source>
</evidence>
<feature type="coiled-coil region" evidence="4">
    <location>
        <begin position="364"/>
        <end position="391"/>
    </location>
</feature>
<dbReference type="GO" id="GO:0007165">
    <property type="term" value="P:signal transduction"/>
    <property type="evidence" value="ECO:0007669"/>
    <property type="project" value="UniProtKB-KW"/>
</dbReference>
<keyword evidence="10" id="KW-1185">Reference proteome</keyword>
<evidence type="ECO:0000256" key="4">
    <source>
        <dbReference type="SAM" id="Coils"/>
    </source>
</evidence>
<feature type="compositionally biased region" description="Basic and acidic residues" evidence="5">
    <location>
        <begin position="829"/>
        <end position="841"/>
    </location>
</feature>
<accession>A0ABD5R2H0</accession>
<protein>
    <submittedName>
        <fullName evidence="9">Methyl-accepting chemotaxis protein</fullName>
    </submittedName>
</protein>
<dbReference type="PROSITE" id="PS50885">
    <property type="entry name" value="HAMP"/>
    <property type="match status" value="2"/>
</dbReference>
<gene>
    <name evidence="9" type="ORF">ACFPM1_10070</name>
</gene>
<dbReference type="CDD" id="cd06225">
    <property type="entry name" value="HAMP"/>
    <property type="match status" value="1"/>
</dbReference>
<feature type="domain" description="HAMP" evidence="8">
    <location>
        <begin position="404"/>
        <end position="446"/>
    </location>
</feature>
<feature type="compositionally biased region" description="Acidic residues" evidence="5">
    <location>
        <begin position="774"/>
        <end position="784"/>
    </location>
</feature>
<dbReference type="PROSITE" id="PS50111">
    <property type="entry name" value="CHEMOTAXIS_TRANSDUC_2"/>
    <property type="match status" value="1"/>
</dbReference>
<dbReference type="Gene3D" id="1.10.287.950">
    <property type="entry name" value="Methyl-accepting chemotaxis protein"/>
    <property type="match status" value="1"/>
</dbReference>
<feature type="region of interest" description="Disordered" evidence="5">
    <location>
        <begin position="513"/>
        <end position="538"/>
    </location>
</feature>
<dbReference type="CDD" id="cd11386">
    <property type="entry name" value="MCP_signal"/>
    <property type="match status" value="1"/>
</dbReference>
<keyword evidence="6" id="KW-0812">Transmembrane</keyword>
<evidence type="ECO:0000313" key="9">
    <source>
        <dbReference type="EMBL" id="MFC5279098.1"/>
    </source>
</evidence>
<name>A0ABD5R2H0_9EURY</name>
<feature type="domain" description="HAMP" evidence="8">
    <location>
        <begin position="320"/>
        <end position="372"/>
    </location>
</feature>
<dbReference type="Proteomes" id="UP001596118">
    <property type="component" value="Unassembled WGS sequence"/>
</dbReference>
<evidence type="ECO:0000256" key="3">
    <source>
        <dbReference type="PROSITE-ProRule" id="PRU00284"/>
    </source>
</evidence>
<dbReference type="InterPro" id="IPR003660">
    <property type="entry name" value="HAMP_dom"/>
</dbReference>
<comment type="similarity">
    <text evidence="2">Belongs to the methyl-accepting chemotaxis (MCP) protein family.</text>
</comment>
<evidence type="ECO:0000259" key="8">
    <source>
        <dbReference type="PROSITE" id="PS50885"/>
    </source>
</evidence>
<dbReference type="SUPFAM" id="SSF58104">
    <property type="entry name" value="Methyl-accepting chemotaxis protein (MCP) signaling domain"/>
    <property type="match status" value="1"/>
</dbReference>
<dbReference type="SMART" id="SM00283">
    <property type="entry name" value="MA"/>
    <property type="match status" value="1"/>
</dbReference>
<dbReference type="SMART" id="SM00304">
    <property type="entry name" value="HAMP"/>
    <property type="match status" value="2"/>
</dbReference>
<dbReference type="AlphaFoldDB" id="A0ABD5R2H0"/>
<proteinExistence type="inferred from homology"/>
<dbReference type="Pfam" id="PF00015">
    <property type="entry name" value="MCPsignal"/>
    <property type="match status" value="1"/>
</dbReference>
<evidence type="ECO:0000256" key="2">
    <source>
        <dbReference type="ARBA" id="ARBA00029447"/>
    </source>
</evidence>
<dbReference type="Gene3D" id="6.10.250.1910">
    <property type="match status" value="1"/>
</dbReference>
<evidence type="ECO:0000313" key="10">
    <source>
        <dbReference type="Proteomes" id="UP001596118"/>
    </source>
</evidence>
<feature type="compositionally biased region" description="Polar residues" evidence="5">
    <location>
        <begin position="811"/>
        <end position="821"/>
    </location>
</feature>
<keyword evidence="1 3" id="KW-0807">Transducer</keyword>
<dbReference type="PANTHER" id="PTHR32089">
    <property type="entry name" value="METHYL-ACCEPTING CHEMOTAXIS PROTEIN MCPB"/>
    <property type="match status" value="1"/>
</dbReference>
<keyword evidence="6" id="KW-1133">Transmembrane helix</keyword>
<feature type="region of interest" description="Disordered" evidence="5">
    <location>
        <begin position="769"/>
        <end position="850"/>
    </location>
</feature>
<evidence type="ECO:0000256" key="1">
    <source>
        <dbReference type="ARBA" id="ARBA00023224"/>
    </source>
</evidence>
<sequence>MPTDDGPGVARRIYDRLRGRYLFKIAGVILVVSAVLLGAGALTFDQVQASVESDAENTLLSSAEREAQGIEGFIDEGEGHAVRISAARQIRTSNQHSIREELRSNERALPEYVVDVHYYDLSSDEILVSTSPMKEGTIHTLADRPWAVGPSAFESHEEARSFEPYTVEGEKRIGFVSPVTTDTDKAIVVTADLTRRGDLLTPPVDGADMEVVSTRTGRVALAPDGEAILNDYFLIEDLPHLRSDVTEPRVDEVTGEEQTVVDADRLVTATVPIEGKPWAVVVAAPEEAVFGTVADVTRSVLLLIGIAVLGLLAVGLLISRDVNGSVDELRGYAEAIESGDLDVDIDRSRTDEFGQLSALIDRIRRTLREQIAAAEESATEAAAAREEAEAISAHLETKAENYGETIDAVAEGDLTRRLEPESESAAMTEIAESVNEMLDRVEALVVAIQDAAETVDEESAEVTASAEEVESTSADVAESVEEISVGTERQEQHLATAAAELNDLSTTVEEIASSTDDLARRSATTATAGEEGRDRASEAIDHMDRIESEMGRTVEEMTTLRDEVERIGEVVGLIDDIAEQTNILALNASIEAARAGEAGSGFAVVAREVKELAEETAEATTEVEALIEGVEESTHSVADDMFAMEADVQQGRDVVDETVDTLETIAENVSDVNAGIQSINDATDDQADSTQEAVSMIDEVSEVSVETASEAQNVSAAAEEQTAALAQISTNAKSLSARADELRTLAGEFETRTEREDGFEFEADVETVAADSPVEADPDGDTSSDDVSNVAAEVGDPPVNAESDPAGPTGSPASGDSSRSAVETDGGDDGFRPGEAFRNESDDAVGSDDD</sequence>